<comment type="similarity">
    <text evidence="1">Belongs to the sigma-70 factor family. ECF subfamily.</text>
</comment>
<dbReference type="GO" id="GO:0006352">
    <property type="term" value="P:DNA-templated transcription initiation"/>
    <property type="evidence" value="ECO:0007669"/>
    <property type="project" value="InterPro"/>
</dbReference>
<evidence type="ECO:0000256" key="5">
    <source>
        <dbReference type="SAM" id="Coils"/>
    </source>
</evidence>
<feature type="coiled-coil region" evidence="5">
    <location>
        <begin position="103"/>
        <end position="130"/>
    </location>
</feature>
<keyword evidence="2" id="KW-0805">Transcription regulation</keyword>
<gene>
    <name evidence="8" type="ORF">GCM10007049_17580</name>
</gene>
<sequence length="175" mass="20635">MDQLLVKNISKGCLKSYKVIFEKYYTMLYAYSNRLIHDPESAKEIVNDTFLKLWEHRKTLNREVDSIKPYLFQIAHNQCINHLKQASNKLKLEYLDGNVAAGYEITELEYEELQNAINQAIEALPTQRKQIFLMSRNEGLKYSEIAQQLGISPRTVETQIRRSLNYLREKINRFT</sequence>
<reference evidence="8" key="2">
    <citation type="submission" date="2020-09" db="EMBL/GenBank/DDBJ databases">
        <authorList>
            <person name="Sun Q."/>
            <person name="Kim S."/>
        </authorList>
    </citation>
    <scope>NUCLEOTIDE SEQUENCE</scope>
    <source>
        <strain evidence="8">KCTC 12368</strain>
    </source>
</reference>
<feature type="domain" description="RNA polymerase sigma factor 70 region 4 type 2" evidence="7">
    <location>
        <begin position="115"/>
        <end position="164"/>
    </location>
</feature>
<dbReference type="EMBL" id="BMWX01000003">
    <property type="protein sequence ID" value="GGZ25544.1"/>
    <property type="molecule type" value="Genomic_DNA"/>
</dbReference>
<evidence type="ECO:0000256" key="4">
    <source>
        <dbReference type="ARBA" id="ARBA00023163"/>
    </source>
</evidence>
<evidence type="ECO:0000313" key="9">
    <source>
        <dbReference type="Proteomes" id="UP000619457"/>
    </source>
</evidence>
<dbReference type="NCBIfam" id="TIGR02985">
    <property type="entry name" value="Sig70_bacteroi1"/>
    <property type="match status" value="1"/>
</dbReference>
<organism evidence="8 9">
    <name type="scientific">Echinicola pacifica</name>
    <dbReference type="NCBI Taxonomy" id="346377"/>
    <lineage>
        <taxon>Bacteria</taxon>
        <taxon>Pseudomonadati</taxon>
        <taxon>Bacteroidota</taxon>
        <taxon>Cytophagia</taxon>
        <taxon>Cytophagales</taxon>
        <taxon>Cyclobacteriaceae</taxon>
        <taxon>Echinicola</taxon>
    </lineage>
</organism>
<keyword evidence="9" id="KW-1185">Reference proteome</keyword>
<evidence type="ECO:0000256" key="3">
    <source>
        <dbReference type="ARBA" id="ARBA00023082"/>
    </source>
</evidence>
<name>A0A918PWU0_9BACT</name>
<dbReference type="Proteomes" id="UP000619457">
    <property type="component" value="Unassembled WGS sequence"/>
</dbReference>
<evidence type="ECO:0000256" key="2">
    <source>
        <dbReference type="ARBA" id="ARBA00023015"/>
    </source>
</evidence>
<dbReference type="RefSeq" id="WP_018473357.1">
    <property type="nucleotide sequence ID" value="NZ_BMWX01000003.1"/>
</dbReference>
<proteinExistence type="inferred from homology"/>
<dbReference type="PANTHER" id="PTHR43133:SF46">
    <property type="entry name" value="RNA POLYMERASE SIGMA-70 FACTOR ECF SUBFAMILY"/>
    <property type="match status" value="1"/>
</dbReference>
<keyword evidence="8" id="KW-0240">DNA-directed RNA polymerase</keyword>
<dbReference type="InterPro" id="IPR013324">
    <property type="entry name" value="RNA_pol_sigma_r3/r4-like"/>
</dbReference>
<evidence type="ECO:0000313" key="8">
    <source>
        <dbReference type="EMBL" id="GGZ25544.1"/>
    </source>
</evidence>
<dbReference type="InterPro" id="IPR036388">
    <property type="entry name" value="WH-like_DNA-bd_sf"/>
</dbReference>
<keyword evidence="3" id="KW-0731">Sigma factor</keyword>
<comment type="caution">
    <text evidence="8">The sequence shown here is derived from an EMBL/GenBank/DDBJ whole genome shotgun (WGS) entry which is preliminary data.</text>
</comment>
<dbReference type="InterPro" id="IPR013249">
    <property type="entry name" value="RNA_pol_sigma70_r4_t2"/>
</dbReference>
<dbReference type="Gene3D" id="1.10.1740.10">
    <property type="match status" value="1"/>
</dbReference>
<dbReference type="PANTHER" id="PTHR43133">
    <property type="entry name" value="RNA POLYMERASE ECF-TYPE SIGMA FACTO"/>
    <property type="match status" value="1"/>
</dbReference>
<dbReference type="Gene3D" id="1.10.10.10">
    <property type="entry name" value="Winged helix-like DNA-binding domain superfamily/Winged helix DNA-binding domain"/>
    <property type="match status" value="1"/>
</dbReference>
<dbReference type="InterPro" id="IPR014284">
    <property type="entry name" value="RNA_pol_sigma-70_dom"/>
</dbReference>
<dbReference type="NCBIfam" id="TIGR02937">
    <property type="entry name" value="sigma70-ECF"/>
    <property type="match status" value="1"/>
</dbReference>
<dbReference type="GO" id="GO:0003677">
    <property type="term" value="F:DNA binding"/>
    <property type="evidence" value="ECO:0007669"/>
    <property type="project" value="InterPro"/>
</dbReference>
<dbReference type="GO" id="GO:0016987">
    <property type="term" value="F:sigma factor activity"/>
    <property type="evidence" value="ECO:0007669"/>
    <property type="project" value="UniProtKB-KW"/>
</dbReference>
<dbReference type="InterPro" id="IPR039425">
    <property type="entry name" value="RNA_pol_sigma-70-like"/>
</dbReference>
<dbReference type="InterPro" id="IPR013325">
    <property type="entry name" value="RNA_pol_sigma_r2"/>
</dbReference>
<dbReference type="InterPro" id="IPR007627">
    <property type="entry name" value="RNA_pol_sigma70_r2"/>
</dbReference>
<keyword evidence="5" id="KW-0175">Coiled coil</keyword>
<evidence type="ECO:0000259" key="6">
    <source>
        <dbReference type="Pfam" id="PF04542"/>
    </source>
</evidence>
<protein>
    <submittedName>
        <fullName evidence="8">DNA-directed RNA polymerase sigma-70 factor</fullName>
    </submittedName>
</protein>
<dbReference type="CDD" id="cd06171">
    <property type="entry name" value="Sigma70_r4"/>
    <property type="match status" value="1"/>
</dbReference>
<dbReference type="Pfam" id="PF08281">
    <property type="entry name" value="Sigma70_r4_2"/>
    <property type="match status" value="1"/>
</dbReference>
<reference evidence="8" key="1">
    <citation type="journal article" date="2014" name="Int. J. Syst. Evol. Microbiol.">
        <title>Complete genome sequence of Corynebacterium casei LMG S-19264T (=DSM 44701T), isolated from a smear-ripened cheese.</title>
        <authorList>
            <consortium name="US DOE Joint Genome Institute (JGI-PGF)"/>
            <person name="Walter F."/>
            <person name="Albersmeier A."/>
            <person name="Kalinowski J."/>
            <person name="Ruckert C."/>
        </authorList>
    </citation>
    <scope>NUCLEOTIDE SEQUENCE</scope>
    <source>
        <strain evidence="8">KCTC 12368</strain>
    </source>
</reference>
<dbReference type="Pfam" id="PF04542">
    <property type="entry name" value="Sigma70_r2"/>
    <property type="match status" value="1"/>
</dbReference>
<accession>A0A918PWU0</accession>
<dbReference type="SUPFAM" id="SSF88659">
    <property type="entry name" value="Sigma3 and sigma4 domains of RNA polymerase sigma factors"/>
    <property type="match status" value="1"/>
</dbReference>
<keyword evidence="4" id="KW-0804">Transcription</keyword>
<dbReference type="InterPro" id="IPR014327">
    <property type="entry name" value="RNA_pol_sigma70_bacteroid"/>
</dbReference>
<feature type="domain" description="RNA polymerase sigma-70 region 2" evidence="6">
    <location>
        <begin position="20"/>
        <end position="87"/>
    </location>
</feature>
<dbReference type="GO" id="GO:0000428">
    <property type="term" value="C:DNA-directed RNA polymerase complex"/>
    <property type="evidence" value="ECO:0007669"/>
    <property type="project" value="UniProtKB-KW"/>
</dbReference>
<evidence type="ECO:0000256" key="1">
    <source>
        <dbReference type="ARBA" id="ARBA00010641"/>
    </source>
</evidence>
<dbReference type="SUPFAM" id="SSF88946">
    <property type="entry name" value="Sigma2 domain of RNA polymerase sigma factors"/>
    <property type="match status" value="1"/>
</dbReference>
<evidence type="ECO:0000259" key="7">
    <source>
        <dbReference type="Pfam" id="PF08281"/>
    </source>
</evidence>
<dbReference type="AlphaFoldDB" id="A0A918PWU0"/>